<proteinExistence type="predicted"/>
<evidence type="ECO:0000313" key="5">
    <source>
        <dbReference type="Proteomes" id="UP000580250"/>
    </source>
</evidence>
<feature type="domain" description="FHA" evidence="3">
    <location>
        <begin position="77"/>
        <end position="131"/>
    </location>
</feature>
<evidence type="ECO:0000256" key="2">
    <source>
        <dbReference type="SAM" id="MobiDB-lite"/>
    </source>
</evidence>
<dbReference type="Proteomes" id="UP000580250">
    <property type="component" value="Unassembled WGS sequence"/>
</dbReference>
<evidence type="ECO:0000313" key="4">
    <source>
        <dbReference type="EMBL" id="CAD2144807.1"/>
    </source>
</evidence>
<sequence>MEVPKVQNSELTEDAKDEEITACKVPSKQDLETRYTEPIWARVPTCSKDSYYIEVIKNGTVIERISLHSDKGEKSYLTIGRFDPCEIKLEHPSVSRFHSVLQYGEHVRGKPQWFIFDMNSTHGVRINKKRIEKSTFVPLLVGYVFQIAASSRIFVLCGGPKEKDESENESNPEVFITKEDNSELKSDALSKKEDEDTEMLNYRYYEKDPIHWLERYFEREGASMDFRFTKTVEANDLGLGEKSKKSRAKGSKEDDGSSTWICSIELISDVSLTGSTLVSASAPSKRLAQLQCSLLACERLDAACLLQISNLWNKRKKYAENDFYAEDEDIFYDRTGQLEEQREKRKRWYEGDVGLINKAKTHNDLVNELEELNEKILVVQSEIERLVGKDSSESTKNEDFVEEGKAIKRNFSMRMTISQLKSKEKKLLEEKNKTARLVEITKPAQNIFMKNNLNVVKLKEEQNIKEEEFKEEKIIELEDNNIEAKILKSPIKEEEKEEKTKISELEQIKEEETKKGEREPKFYAPAMPPKSVIASITPRFGVLTKQELIQMKLLQRQEEGNKEALLEKKRRIMDQREENKIKAEKEEQIQNNSSDMYATWLPPEDQSGDGSTKLNRKFEGKY</sequence>
<dbReference type="PROSITE" id="PS50006">
    <property type="entry name" value="FHA_DOMAIN"/>
    <property type="match status" value="1"/>
</dbReference>
<name>A0A6V7U3W6_MELEN</name>
<feature type="coiled-coil region" evidence="1">
    <location>
        <begin position="355"/>
        <end position="389"/>
    </location>
</feature>
<dbReference type="SMART" id="SM00240">
    <property type="entry name" value="FHA"/>
    <property type="match status" value="1"/>
</dbReference>
<dbReference type="InterPro" id="IPR008984">
    <property type="entry name" value="SMAD_FHA_dom_sf"/>
</dbReference>
<evidence type="ECO:0000256" key="1">
    <source>
        <dbReference type="SAM" id="Coils"/>
    </source>
</evidence>
<comment type="caution">
    <text evidence="4">The sequence shown here is derived from an EMBL/GenBank/DDBJ whole genome shotgun (WGS) entry which is preliminary data.</text>
</comment>
<dbReference type="Gene3D" id="2.60.200.20">
    <property type="match status" value="1"/>
</dbReference>
<dbReference type="AlphaFoldDB" id="A0A6V7U3W6"/>
<dbReference type="Pfam" id="PF00498">
    <property type="entry name" value="FHA"/>
    <property type="match status" value="1"/>
</dbReference>
<gene>
    <name evidence="4" type="ORF">MENT_LOCUS8050</name>
</gene>
<dbReference type="OrthoDB" id="433755at2759"/>
<evidence type="ECO:0000259" key="3">
    <source>
        <dbReference type="PROSITE" id="PS50006"/>
    </source>
</evidence>
<dbReference type="PANTHER" id="PTHR23308">
    <property type="entry name" value="NUCLEAR INHIBITOR OF PROTEIN PHOSPHATASE-1"/>
    <property type="match status" value="1"/>
</dbReference>
<feature type="compositionally biased region" description="Basic and acidic residues" evidence="2">
    <location>
        <begin position="576"/>
        <end position="588"/>
    </location>
</feature>
<reference evidence="4 5" key="1">
    <citation type="submission" date="2020-08" db="EMBL/GenBank/DDBJ databases">
        <authorList>
            <person name="Koutsovoulos G."/>
            <person name="Danchin GJ E."/>
        </authorList>
    </citation>
    <scope>NUCLEOTIDE SEQUENCE [LARGE SCALE GENOMIC DNA]</scope>
</reference>
<accession>A0A6V7U3W6</accession>
<dbReference type="InterPro" id="IPR000253">
    <property type="entry name" value="FHA_dom"/>
</dbReference>
<keyword evidence="1" id="KW-0175">Coiled coil</keyword>
<protein>
    <recommendedName>
        <fullName evidence="3">FHA domain-containing protein</fullName>
    </recommendedName>
</protein>
<organism evidence="4 5">
    <name type="scientific">Meloidogyne enterolobii</name>
    <name type="common">Root-knot nematode worm</name>
    <name type="synonym">Meloidogyne mayaguensis</name>
    <dbReference type="NCBI Taxonomy" id="390850"/>
    <lineage>
        <taxon>Eukaryota</taxon>
        <taxon>Metazoa</taxon>
        <taxon>Ecdysozoa</taxon>
        <taxon>Nematoda</taxon>
        <taxon>Chromadorea</taxon>
        <taxon>Rhabditida</taxon>
        <taxon>Tylenchina</taxon>
        <taxon>Tylenchomorpha</taxon>
        <taxon>Tylenchoidea</taxon>
        <taxon>Meloidogynidae</taxon>
        <taxon>Meloidogyninae</taxon>
        <taxon>Meloidogyne</taxon>
    </lineage>
</organism>
<dbReference type="SUPFAM" id="SSF49879">
    <property type="entry name" value="SMAD/FHA domain"/>
    <property type="match status" value="1"/>
</dbReference>
<dbReference type="EMBL" id="CAJEWN010000034">
    <property type="protein sequence ID" value="CAD2144807.1"/>
    <property type="molecule type" value="Genomic_DNA"/>
</dbReference>
<dbReference type="InterPro" id="IPR050923">
    <property type="entry name" value="Cell_Proc_Reg/RNA_Proc"/>
</dbReference>
<feature type="region of interest" description="Disordered" evidence="2">
    <location>
        <begin position="576"/>
        <end position="622"/>
    </location>
</feature>